<keyword evidence="3" id="KW-0238">DNA-binding</keyword>
<accession>B8D0E3</accession>
<dbReference type="SUPFAM" id="SSF53271">
    <property type="entry name" value="PRTase-like"/>
    <property type="match status" value="1"/>
</dbReference>
<dbReference type="GO" id="GO:0003677">
    <property type="term" value="F:DNA binding"/>
    <property type="evidence" value="ECO:0007669"/>
    <property type="project" value="UniProtKB-KW"/>
</dbReference>
<proteinExistence type="inferred from homology"/>
<feature type="domain" description="Phosphoribosyltransferase" evidence="6">
    <location>
        <begin position="124"/>
        <end position="254"/>
    </location>
</feature>
<evidence type="ECO:0000256" key="4">
    <source>
        <dbReference type="ARBA" id="ARBA00023163"/>
    </source>
</evidence>
<dbReference type="PANTHER" id="PTHR43864">
    <property type="entry name" value="HYPOXANTHINE/GUANINE PHOSPHORIBOSYLTRANSFERASE"/>
    <property type="match status" value="1"/>
</dbReference>
<dbReference type="Pfam" id="PF09182">
    <property type="entry name" value="PuR_N"/>
    <property type="match status" value="1"/>
</dbReference>
<dbReference type="InterPro" id="IPR015265">
    <property type="entry name" value="PuR_N"/>
</dbReference>
<comment type="subunit">
    <text evidence="1">Homodimer.</text>
</comment>
<evidence type="ECO:0000259" key="7">
    <source>
        <dbReference type="Pfam" id="PF09182"/>
    </source>
</evidence>
<dbReference type="Gene3D" id="1.10.10.10">
    <property type="entry name" value="Winged helix-like DNA-binding domain superfamily/Winged helix DNA-binding domain"/>
    <property type="match status" value="1"/>
</dbReference>
<dbReference type="Pfam" id="PF00156">
    <property type="entry name" value="Pribosyltran"/>
    <property type="match status" value="1"/>
</dbReference>
<protein>
    <submittedName>
        <fullName evidence="8">Purine operon repressor, PurR</fullName>
    </submittedName>
</protein>
<dbReference type="InterPro" id="IPR036390">
    <property type="entry name" value="WH_DNA-bd_sf"/>
</dbReference>
<evidence type="ECO:0000256" key="3">
    <source>
        <dbReference type="ARBA" id="ARBA00023125"/>
    </source>
</evidence>
<comment type="similarity">
    <text evidence="5">Belongs to the purine/pyrimidine phosphoribosyltransferase family. PurR subfamily.</text>
</comment>
<organism evidence="8 9">
    <name type="scientific">Halothermothrix orenii (strain H 168 / OCM 544 / DSM 9562)</name>
    <dbReference type="NCBI Taxonomy" id="373903"/>
    <lineage>
        <taxon>Bacteria</taxon>
        <taxon>Bacillati</taxon>
        <taxon>Bacillota</taxon>
        <taxon>Clostridia</taxon>
        <taxon>Halanaerobiales</taxon>
        <taxon>Halothermotrichaceae</taxon>
        <taxon>Halothermothrix</taxon>
    </lineage>
</organism>
<dbReference type="AlphaFoldDB" id="B8D0E3"/>
<dbReference type="InterPro" id="IPR029057">
    <property type="entry name" value="PRTase-like"/>
</dbReference>
<dbReference type="InterPro" id="IPR010078">
    <property type="entry name" value="PurR_Bsub"/>
</dbReference>
<sequence length="271" mass="30295">MEDFKRTERLTALTQILVDNPYTLFPLRGFTERFQVAKSTLSEDVSIIKSVFKRLNLGRVETVTGVAGGIRYIPYIKEDEEKEMLTQIASELSRGERILPGGFIYMTDLIFSADIAWRVGKIFASKFIDKRPDYIITIETKGIPIAMMTARAFNVPLVTIRRNTRVTEGSVVTINYVSGSSGKIQTMSLSRRALPEGSKVVFIDDFMKAGGTAKGVLELMKEFKVEVAGVGVLVETAHPGDKLIDDYLSLLLLEKVDERNKKVVIRPSHQA</sequence>
<dbReference type="NCBIfam" id="TIGR01743">
    <property type="entry name" value="purR_Bsub"/>
    <property type="match status" value="1"/>
</dbReference>
<keyword evidence="9" id="KW-1185">Reference proteome</keyword>
<evidence type="ECO:0000313" key="8">
    <source>
        <dbReference type="EMBL" id="ACL70879.1"/>
    </source>
</evidence>
<gene>
    <name evidence="8" type="ordered locus">Hore_21340</name>
</gene>
<name>B8D0E3_HALOH</name>
<dbReference type="InterPro" id="IPR036388">
    <property type="entry name" value="WH-like_DNA-bd_sf"/>
</dbReference>
<feature type="domain" description="Bacterial purine repressor N-terminal" evidence="7">
    <location>
        <begin position="5"/>
        <end position="74"/>
    </location>
</feature>
<dbReference type="PANTHER" id="PTHR43864:SF2">
    <property type="entry name" value="PUR OPERON REPRESSOR"/>
    <property type="match status" value="1"/>
</dbReference>
<dbReference type="STRING" id="373903.Hore_21340"/>
<dbReference type="Gene3D" id="3.40.50.2020">
    <property type="match status" value="1"/>
</dbReference>
<evidence type="ECO:0000256" key="2">
    <source>
        <dbReference type="ARBA" id="ARBA00023015"/>
    </source>
</evidence>
<keyword evidence="2" id="KW-0805">Transcription regulation</keyword>
<evidence type="ECO:0000313" key="9">
    <source>
        <dbReference type="Proteomes" id="UP000000719"/>
    </source>
</evidence>
<dbReference type="EMBL" id="CP001098">
    <property type="protein sequence ID" value="ACL70879.1"/>
    <property type="molecule type" value="Genomic_DNA"/>
</dbReference>
<dbReference type="eggNOG" id="COG0503">
    <property type="taxonomic scope" value="Bacteria"/>
</dbReference>
<evidence type="ECO:0000259" key="6">
    <source>
        <dbReference type="Pfam" id="PF00156"/>
    </source>
</evidence>
<dbReference type="CDD" id="cd06223">
    <property type="entry name" value="PRTases_typeI"/>
    <property type="match status" value="1"/>
</dbReference>
<evidence type="ECO:0000256" key="5">
    <source>
        <dbReference type="ARBA" id="ARBA00049656"/>
    </source>
</evidence>
<dbReference type="GO" id="GO:0045892">
    <property type="term" value="P:negative regulation of DNA-templated transcription"/>
    <property type="evidence" value="ECO:0007669"/>
    <property type="project" value="InterPro"/>
</dbReference>
<keyword evidence="4" id="KW-0804">Transcription</keyword>
<dbReference type="KEGG" id="hor:Hore_21340"/>
<dbReference type="SUPFAM" id="SSF46785">
    <property type="entry name" value="Winged helix' DNA-binding domain"/>
    <property type="match status" value="1"/>
</dbReference>
<evidence type="ECO:0000256" key="1">
    <source>
        <dbReference type="ARBA" id="ARBA00011738"/>
    </source>
</evidence>
<dbReference type="Proteomes" id="UP000000719">
    <property type="component" value="Chromosome"/>
</dbReference>
<dbReference type="InterPro" id="IPR000836">
    <property type="entry name" value="PRTase_dom"/>
</dbReference>
<reference evidence="8 9" key="1">
    <citation type="journal article" date="2009" name="PLoS ONE">
        <title>Genome analysis of the anaerobic thermohalophilic bacterium Halothermothrix orenii.</title>
        <authorList>
            <person name="Mavromatis K."/>
            <person name="Ivanova N."/>
            <person name="Anderson I."/>
            <person name="Lykidis A."/>
            <person name="Hooper S.D."/>
            <person name="Sun H."/>
            <person name="Kunin V."/>
            <person name="Lapidus A."/>
            <person name="Hugenholtz P."/>
            <person name="Patel B."/>
            <person name="Kyrpides N.C."/>
        </authorList>
    </citation>
    <scope>NUCLEOTIDE SEQUENCE [LARGE SCALE GENOMIC DNA]</scope>
    <source>
        <strain evidence="9">H 168 / OCM 544 / DSM 9562</strain>
    </source>
</reference>
<dbReference type="OrthoDB" id="4213751at2"/>
<dbReference type="HOGENOM" id="CLU_088227_0_0_9"/>
<dbReference type="InterPro" id="IPR050118">
    <property type="entry name" value="Pur/Pyrimidine_PRTase"/>
</dbReference>
<dbReference type="GO" id="GO:0045982">
    <property type="term" value="P:negative regulation of purine nucleobase metabolic process"/>
    <property type="evidence" value="ECO:0007669"/>
    <property type="project" value="InterPro"/>
</dbReference>
<dbReference type="RefSeq" id="WP_015923848.1">
    <property type="nucleotide sequence ID" value="NC_011899.1"/>
</dbReference>